<evidence type="ECO:0000256" key="1">
    <source>
        <dbReference type="SAM" id="SignalP"/>
    </source>
</evidence>
<evidence type="ECO:0000313" key="3">
    <source>
        <dbReference type="EMBL" id="KAJ3489128.1"/>
    </source>
</evidence>
<name>A0AAD5YK20_9APHY</name>
<dbReference type="InterPro" id="IPR029032">
    <property type="entry name" value="AhpD-like"/>
</dbReference>
<dbReference type="InterPro" id="IPR003779">
    <property type="entry name" value="CMD-like"/>
</dbReference>
<protein>
    <recommendedName>
        <fullName evidence="2">Carboxymuconolactone decarboxylase-like domain-containing protein</fullName>
    </recommendedName>
</protein>
<sequence length="229" mass="25086">MLFKVVAILIVELFVLYLFPSSLPLGRDLKPESMEKEVNAHLPARVPYIFPAPGTNQIADSIRARRTNGTLLDLDGVLLNAEEIAGAWNSIGIALRNNNSLPGDMRELLILRCGVLNGAAYEWIQHEPVGRAAGLTTQQLLEIRQTPPLGPLPEDTTLTPVLSAALLYADYMTKEIKVPDDVFDGLKRYLNDRQVVEATVTVAGYNMVSRVLVALNVDGKMDTLVPVPS</sequence>
<dbReference type="Pfam" id="PF02627">
    <property type="entry name" value="CMD"/>
    <property type="match status" value="1"/>
</dbReference>
<dbReference type="Gene3D" id="1.20.1290.10">
    <property type="entry name" value="AhpD-like"/>
    <property type="match status" value="1"/>
</dbReference>
<feature type="domain" description="Carboxymuconolactone decarboxylase-like" evidence="2">
    <location>
        <begin position="85"/>
        <end position="143"/>
    </location>
</feature>
<feature type="signal peptide" evidence="1">
    <location>
        <begin position="1"/>
        <end position="24"/>
    </location>
</feature>
<feature type="chain" id="PRO_5042040696" description="Carboxymuconolactone decarboxylase-like domain-containing protein" evidence="1">
    <location>
        <begin position="25"/>
        <end position="229"/>
    </location>
</feature>
<dbReference type="GO" id="GO:0051920">
    <property type="term" value="F:peroxiredoxin activity"/>
    <property type="evidence" value="ECO:0007669"/>
    <property type="project" value="InterPro"/>
</dbReference>
<comment type="caution">
    <text evidence="3">The sequence shown here is derived from an EMBL/GenBank/DDBJ whole genome shotgun (WGS) entry which is preliminary data.</text>
</comment>
<dbReference type="SUPFAM" id="SSF69118">
    <property type="entry name" value="AhpD-like"/>
    <property type="match status" value="1"/>
</dbReference>
<dbReference type="PANTHER" id="PTHR34846">
    <property type="entry name" value="4-CARBOXYMUCONOLACTONE DECARBOXYLASE FAMILY PROTEIN (AFU_ORTHOLOGUE AFUA_6G11590)"/>
    <property type="match status" value="1"/>
</dbReference>
<dbReference type="AlphaFoldDB" id="A0AAD5YK20"/>
<dbReference type="EMBL" id="JANAWD010000052">
    <property type="protein sequence ID" value="KAJ3489128.1"/>
    <property type="molecule type" value="Genomic_DNA"/>
</dbReference>
<accession>A0AAD5YK20</accession>
<evidence type="ECO:0000313" key="4">
    <source>
        <dbReference type="Proteomes" id="UP001212997"/>
    </source>
</evidence>
<reference evidence="3" key="1">
    <citation type="submission" date="2022-07" db="EMBL/GenBank/DDBJ databases">
        <title>Genome Sequence of Physisporinus lineatus.</title>
        <authorList>
            <person name="Buettner E."/>
        </authorList>
    </citation>
    <scope>NUCLEOTIDE SEQUENCE</scope>
    <source>
        <strain evidence="3">VT162</strain>
    </source>
</reference>
<evidence type="ECO:0000259" key="2">
    <source>
        <dbReference type="Pfam" id="PF02627"/>
    </source>
</evidence>
<keyword evidence="4" id="KW-1185">Reference proteome</keyword>
<proteinExistence type="predicted"/>
<keyword evidence="1" id="KW-0732">Signal</keyword>
<gene>
    <name evidence="3" type="ORF">NLI96_g2355</name>
</gene>
<dbReference type="PANTHER" id="PTHR34846:SF11">
    <property type="entry name" value="4-CARBOXYMUCONOLACTONE DECARBOXYLASE FAMILY PROTEIN (AFU_ORTHOLOGUE AFUA_6G11590)"/>
    <property type="match status" value="1"/>
</dbReference>
<dbReference type="Proteomes" id="UP001212997">
    <property type="component" value="Unassembled WGS sequence"/>
</dbReference>
<organism evidence="3 4">
    <name type="scientific">Meripilus lineatus</name>
    <dbReference type="NCBI Taxonomy" id="2056292"/>
    <lineage>
        <taxon>Eukaryota</taxon>
        <taxon>Fungi</taxon>
        <taxon>Dikarya</taxon>
        <taxon>Basidiomycota</taxon>
        <taxon>Agaricomycotina</taxon>
        <taxon>Agaricomycetes</taxon>
        <taxon>Polyporales</taxon>
        <taxon>Meripilaceae</taxon>
        <taxon>Meripilus</taxon>
    </lineage>
</organism>